<feature type="compositionally biased region" description="Gly residues" evidence="1">
    <location>
        <begin position="72"/>
        <end position="89"/>
    </location>
</feature>
<gene>
    <name evidence="2" type="ORF">CMC5_084260</name>
</gene>
<dbReference type="KEGG" id="ccro:CMC5_084260"/>
<name>A0A0K1ETK3_CHOCO</name>
<reference evidence="2 3" key="1">
    <citation type="submission" date="2015-07" db="EMBL/GenBank/DDBJ databases">
        <title>Genome analysis of myxobacterium Chondromyces crocatus Cm c5 reveals a high potential for natural compound synthesis and the genetic basis for the loss of fruiting body formation.</title>
        <authorList>
            <person name="Zaburannyi N."/>
            <person name="Bunk B."/>
            <person name="Maier J."/>
            <person name="Overmann J."/>
            <person name="Mueller R."/>
        </authorList>
    </citation>
    <scope>NUCLEOTIDE SEQUENCE [LARGE SCALE GENOMIC DNA]</scope>
    <source>
        <strain evidence="2 3">Cm c5</strain>
    </source>
</reference>
<feature type="region of interest" description="Disordered" evidence="1">
    <location>
        <begin position="1"/>
        <end position="22"/>
    </location>
</feature>
<evidence type="ECO:0000313" key="3">
    <source>
        <dbReference type="Proteomes" id="UP000067626"/>
    </source>
</evidence>
<feature type="compositionally biased region" description="Basic and acidic residues" evidence="1">
    <location>
        <begin position="1"/>
        <end position="15"/>
    </location>
</feature>
<accession>A0A0K1ETK3</accession>
<protein>
    <submittedName>
        <fullName evidence="2">Uncharacterized protein</fullName>
    </submittedName>
</protein>
<dbReference type="STRING" id="52.CMC5_084260"/>
<organism evidence="2 3">
    <name type="scientific">Chondromyces crocatus</name>
    <dbReference type="NCBI Taxonomy" id="52"/>
    <lineage>
        <taxon>Bacteria</taxon>
        <taxon>Pseudomonadati</taxon>
        <taxon>Myxococcota</taxon>
        <taxon>Polyangia</taxon>
        <taxon>Polyangiales</taxon>
        <taxon>Polyangiaceae</taxon>
        <taxon>Chondromyces</taxon>
    </lineage>
</organism>
<keyword evidence="3" id="KW-1185">Reference proteome</keyword>
<dbReference type="AlphaFoldDB" id="A0A0K1ETK3"/>
<dbReference type="Proteomes" id="UP000067626">
    <property type="component" value="Chromosome"/>
</dbReference>
<feature type="region of interest" description="Disordered" evidence="1">
    <location>
        <begin position="72"/>
        <end position="93"/>
    </location>
</feature>
<dbReference type="EMBL" id="CP012159">
    <property type="protein sequence ID" value="AKT44186.1"/>
    <property type="molecule type" value="Genomic_DNA"/>
</dbReference>
<evidence type="ECO:0000313" key="2">
    <source>
        <dbReference type="EMBL" id="AKT44186.1"/>
    </source>
</evidence>
<proteinExistence type="predicted"/>
<sequence>MRSDTGMRRAARDRTPQALGDDTTMHPALGFLLLASGLAAIACGGNVVVDNDARSSDGAGAAGGIVTSGGTGGAGAGNSGSSSGAGGAGSVPEGVRRACPEIADQPLVCVANSEHGMLVVSPSDGRYCSLYGANENGSNSLGVIGNHVHWCGYTQVERRAFDDPTLDFSAPYSCDAVTSWGDKLLVLRGFDSGFQELETFGSFEEIGVVEPESTTSFGRHPFMISGGANSLYSAWHADDVISEHALPDLAPRPDIHLQGYDDWIYGMWANEVDGTMLLLDDSATFYTFDRQTGALLSRVPVDSTLTQMRGFHCWRNPV</sequence>
<evidence type="ECO:0000256" key="1">
    <source>
        <dbReference type="SAM" id="MobiDB-lite"/>
    </source>
</evidence>